<feature type="region of interest" description="Disordered" evidence="1">
    <location>
        <begin position="1613"/>
        <end position="1713"/>
    </location>
</feature>
<accession>A0A667WYD2</accession>
<dbReference type="InterPro" id="IPR001739">
    <property type="entry name" value="Methyl_CpG_DNA-bd"/>
</dbReference>
<feature type="compositionally biased region" description="Basic residues" evidence="1">
    <location>
        <begin position="1701"/>
        <end position="1713"/>
    </location>
</feature>
<dbReference type="PANTHER" id="PTHR16112:SF17">
    <property type="entry name" value="METHYL-CPG-BINDING DOMAIN PROTEIN 6"/>
    <property type="match status" value="1"/>
</dbReference>
<dbReference type="OrthoDB" id="641149at2759"/>
<feature type="region of interest" description="Disordered" evidence="1">
    <location>
        <begin position="1069"/>
        <end position="1126"/>
    </location>
</feature>
<feature type="compositionally biased region" description="Low complexity" evidence="1">
    <location>
        <begin position="307"/>
        <end position="322"/>
    </location>
</feature>
<feature type="region of interest" description="Disordered" evidence="1">
    <location>
        <begin position="1390"/>
        <end position="1459"/>
    </location>
</feature>
<feature type="region of interest" description="Disordered" evidence="1">
    <location>
        <begin position="467"/>
        <end position="493"/>
    </location>
</feature>
<feature type="compositionally biased region" description="Polar residues" evidence="1">
    <location>
        <begin position="536"/>
        <end position="561"/>
    </location>
</feature>
<dbReference type="InParanoid" id="A0A667WYD2"/>
<feature type="compositionally biased region" description="Low complexity" evidence="1">
    <location>
        <begin position="336"/>
        <end position="345"/>
    </location>
</feature>
<dbReference type="SMART" id="SM00391">
    <property type="entry name" value="MBD"/>
    <property type="match status" value="1"/>
</dbReference>
<evidence type="ECO:0000313" key="3">
    <source>
        <dbReference type="Ensembl" id="ENSMMDP00005007752.1"/>
    </source>
</evidence>
<feature type="compositionally biased region" description="Low complexity" evidence="1">
    <location>
        <begin position="816"/>
        <end position="829"/>
    </location>
</feature>
<sequence>MMGGSETVSGDKDGVHTTAIHVPIGWQRRVQDGQVVYVSPSGTALSSLDEVKTYLLTDGTCKCGLECPLVIHKVFNFTIGVKVEQHSQPLGKAEQDMTKLCNHRRKVVAMAALCRSMQASQLPFTTLHPEVNSGVMDSRDPKRILMERDDEDRGTYQPKPHLVPLRPHNNLHPVPCASPRSSPQLMYPYNGSSPLLHTGTNSHHPLDALRRLHHPAPIPTSSSNVSSSSPFPAYSTAQRSPRTPTPQNVSQGQRSTPKTPETPGSPRLGPLSPPPPSSPMTLGGGGGGGGGRGAQTHAHHPHGVIVGGSPLSPSPSLSPSVSNMNCVSPHQRSRHPSASSSSLSEQGGGLAAEGGGGLMGSNLPQRRKSTSSSPHSPLAGGSPNPSLHFPKYKLEDILEQFKNSGNSSTNNHHLLVPTNPSLLTNQSSSNPHVLSLALDKVANLKPSKTPVGAAPNTGPQGFGLNTAGPSGLPLGPFLNHHHGHQGRQTHPASFPASSLLSAAAKAQLASQMTQSQGPVLPSNPVSLATPLEVLKETQQQQSSKVTNSTLHNNLPPSSIATTRPPPPHPSLTAASSLLFPPSHPLAQSLATSSHHLPPTADRSASHRKRQRRSPTVLSMLRDTQQLANGPRKTPPGDAVSAAVINLSSSSSSFPSPSHSSSTSAAQKHNAAILENHQHLLPGQMPRLSANRQPAPLAGPPRQSEALDFTTGLTSATGPPLGLDPPTQPLSALLHLLSVQNAQATAAASSSASVQLGSVSIGGGGGGGTNKHSPRLSPSSPAPHSSVRSLQPQSPCRTNNTTPLPSTPQPLSPPPSSSQSRSVQSPSQPQYAKSGQRLSPSSVVPPSSHLPSHNSTNPPQHTSPTPSDKHQPPENLIPTIDSISQAPLQEASPQVTAATEIGSSSMSTTVDLSHSQSGVAMVISTSPKPLDLSNHVLALLAASSTVPQGEGSSSYRTAGAVTSPPGNHTTGPDEPVGVDPQVSTVTKPPGANSPGPSSSSRLGDNPSPTTPSSVGDSSAPLPLAEAFPFMNQEQLLQLLSTTGGLPSLLDHTVLASLPLGGLWLGGQQGQISPAHATPQAPQNLAEQQQSEQQQQLLIQQQEAQQQNQDQQQKQQMNNNPLFPLLPSLVGGQGELPLNLLGLLNPLPPPTTSNHTPGQEGDLGLAEKPGLQALLMASLLLGQQQAPVLPLSGLGQLSQVSLEVPTTLEGLPLDKTSGLLDPSSLPGPGLLEVLQGLLPPPPAEGSLQALQSLILPTPLPPPPTAFLPLSPALLTAALGSAELHPPPPTQLAPAQQTQHTQPQVTTDPGVETLIPLPLQGKDNPILQQLLPALLNPTVLGDLSGIPGLHNMMGLGAGSILLPPVQASALGMPLLQGPDGAINLLNNIQLNIAPPSEGDKPMALQETQNPAPQEDIPASQLAPEVVPSPAPPPAPAPAPAPNPTPPPQRGSEGGSVSSGGVIDPYTSFMDTIYTSFLQVSAKEQEDGAQLGPSDPTSPFCALPPVSFPGEHPAPSTPVSTLPQASAPVSLSPRRACSLRNPDLSRLNLEAAAHSPAQGTPKPTEDGSTSPLQRKPVMVEGHTHPEPPLPPIYLEEAKTDCVGPAAAVCPYVDAGVERQGDLPQTGGYLSPRDGCSGRPKEETAGTLLHTEQGRDQAGTTGGARRGRKRKQTLQNVLEDFRDMDSTALEETKPTTALLKPERSVRGRRRRGARSQRQ</sequence>
<dbReference type="GO" id="GO:0003677">
    <property type="term" value="F:DNA binding"/>
    <property type="evidence" value="ECO:0007669"/>
    <property type="project" value="InterPro"/>
</dbReference>
<feature type="compositionally biased region" description="Polar residues" evidence="1">
    <location>
        <begin position="775"/>
        <end position="801"/>
    </location>
</feature>
<feature type="region of interest" description="Disordered" evidence="1">
    <location>
        <begin position="761"/>
        <end position="877"/>
    </location>
</feature>
<dbReference type="GO" id="GO:0003682">
    <property type="term" value="F:chromatin binding"/>
    <property type="evidence" value="ECO:0007669"/>
    <property type="project" value="TreeGrafter"/>
</dbReference>
<proteinExistence type="predicted"/>
<feature type="compositionally biased region" description="Gly residues" evidence="1">
    <location>
        <begin position="282"/>
        <end position="293"/>
    </location>
</feature>
<dbReference type="PANTHER" id="PTHR16112">
    <property type="entry name" value="METHYL-CPG BINDING PROTEIN, DROSOPHILA"/>
    <property type="match status" value="1"/>
</dbReference>
<feature type="compositionally biased region" description="Low complexity" evidence="1">
    <location>
        <begin position="219"/>
        <end position="235"/>
    </location>
</feature>
<feature type="compositionally biased region" description="Low complexity" evidence="1">
    <location>
        <begin position="1081"/>
        <end position="1125"/>
    </location>
</feature>
<feature type="region of interest" description="Disordered" evidence="1">
    <location>
        <begin position="685"/>
        <end position="704"/>
    </location>
</feature>
<feature type="compositionally biased region" description="Polar residues" evidence="1">
    <location>
        <begin position="179"/>
        <end position="203"/>
    </location>
</feature>
<feature type="region of interest" description="Disordered" evidence="1">
    <location>
        <begin position="1480"/>
        <end position="1588"/>
    </location>
</feature>
<feature type="compositionally biased region" description="Polar residues" evidence="1">
    <location>
        <begin position="944"/>
        <end position="955"/>
    </location>
</feature>
<dbReference type="GO" id="GO:0010369">
    <property type="term" value="C:chromocenter"/>
    <property type="evidence" value="ECO:0007669"/>
    <property type="project" value="TreeGrafter"/>
</dbReference>
<feature type="region of interest" description="Disordered" evidence="1">
    <location>
        <begin position="148"/>
        <end position="389"/>
    </location>
</feature>
<evidence type="ECO:0000256" key="1">
    <source>
        <dbReference type="SAM" id="MobiDB-lite"/>
    </source>
</evidence>
<name>A0A667WYD2_9TELE</name>
<organism evidence="3 4">
    <name type="scientific">Myripristis murdjan</name>
    <name type="common">pinecone soldierfish</name>
    <dbReference type="NCBI Taxonomy" id="586833"/>
    <lineage>
        <taxon>Eukaryota</taxon>
        <taxon>Metazoa</taxon>
        <taxon>Chordata</taxon>
        <taxon>Craniata</taxon>
        <taxon>Vertebrata</taxon>
        <taxon>Euteleostomi</taxon>
        <taxon>Actinopterygii</taxon>
        <taxon>Neopterygii</taxon>
        <taxon>Teleostei</taxon>
        <taxon>Neoteleostei</taxon>
        <taxon>Acanthomorphata</taxon>
        <taxon>Holocentriformes</taxon>
        <taxon>Holocentridae</taxon>
        <taxon>Myripristis</taxon>
    </lineage>
</organism>
<keyword evidence="4" id="KW-1185">Reference proteome</keyword>
<feature type="compositionally biased region" description="Pro residues" evidence="1">
    <location>
        <begin position="1423"/>
        <end position="1445"/>
    </location>
</feature>
<feature type="compositionally biased region" description="Polar residues" evidence="1">
    <location>
        <begin position="1005"/>
        <end position="1015"/>
    </location>
</feature>
<feature type="domain" description="MBD" evidence="2">
    <location>
        <begin position="12"/>
        <end position="82"/>
    </location>
</feature>
<feature type="compositionally biased region" description="Basic and acidic residues" evidence="1">
    <location>
        <begin position="1674"/>
        <end position="1688"/>
    </location>
</feature>
<evidence type="ECO:0000259" key="2">
    <source>
        <dbReference type="PROSITE" id="PS50982"/>
    </source>
</evidence>
<dbReference type="SUPFAM" id="SSF54171">
    <property type="entry name" value="DNA-binding domain"/>
    <property type="match status" value="1"/>
</dbReference>
<dbReference type="Ensembl" id="ENSMMDT00005007986.1">
    <property type="protein sequence ID" value="ENSMMDP00005007752.1"/>
    <property type="gene ID" value="ENSMMDG00005004269.1"/>
</dbReference>
<dbReference type="GO" id="GO:0005634">
    <property type="term" value="C:nucleus"/>
    <property type="evidence" value="ECO:0007669"/>
    <property type="project" value="TreeGrafter"/>
</dbReference>
<feature type="compositionally biased region" description="Low complexity" evidence="1">
    <location>
        <begin position="837"/>
        <end position="858"/>
    </location>
</feature>
<reference evidence="3" key="2">
    <citation type="submission" date="2025-08" db="UniProtKB">
        <authorList>
            <consortium name="Ensembl"/>
        </authorList>
    </citation>
    <scope>IDENTIFICATION</scope>
</reference>
<feature type="compositionally biased region" description="Polar residues" evidence="1">
    <location>
        <begin position="236"/>
        <end position="259"/>
    </location>
</feature>
<feature type="compositionally biased region" description="Pro residues" evidence="1">
    <location>
        <begin position="804"/>
        <end position="815"/>
    </location>
</feature>
<feature type="compositionally biased region" description="Low complexity" evidence="1">
    <location>
        <begin position="647"/>
        <end position="663"/>
    </location>
</feature>
<feature type="region of interest" description="Disordered" evidence="1">
    <location>
        <begin position="1278"/>
        <end position="1307"/>
    </location>
</feature>
<dbReference type="FunCoup" id="A0A667WYD2">
    <property type="interactions" value="495"/>
</dbReference>
<feature type="compositionally biased region" description="Polar residues" evidence="1">
    <location>
        <begin position="613"/>
        <end position="627"/>
    </location>
</feature>
<feature type="region of interest" description="Disordered" evidence="1">
    <location>
        <begin position="944"/>
        <end position="1018"/>
    </location>
</feature>
<reference evidence="3" key="1">
    <citation type="submission" date="2019-06" db="EMBL/GenBank/DDBJ databases">
        <authorList>
            <consortium name="Wellcome Sanger Institute Data Sharing"/>
        </authorList>
    </citation>
    <scope>NUCLEOTIDE SEQUENCE [LARGE SCALE GENOMIC DNA]</scope>
</reference>
<dbReference type="Proteomes" id="UP000472263">
    <property type="component" value="Chromosome 7"/>
</dbReference>
<reference evidence="3" key="3">
    <citation type="submission" date="2025-09" db="UniProtKB">
        <authorList>
            <consortium name="Ensembl"/>
        </authorList>
    </citation>
    <scope>IDENTIFICATION</scope>
</reference>
<dbReference type="InterPro" id="IPR016177">
    <property type="entry name" value="DNA-bd_dom_sf"/>
</dbReference>
<dbReference type="GeneTree" id="ENSGT00530000064137"/>
<protein>
    <submittedName>
        <fullName evidence="3">Proline-rich protein 36-like</fullName>
    </submittedName>
</protein>
<dbReference type="PROSITE" id="PS50982">
    <property type="entry name" value="MBD"/>
    <property type="match status" value="1"/>
</dbReference>
<feature type="compositionally biased region" description="Low complexity" evidence="1">
    <location>
        <begin position="987"/>
        <end position="999"/>
    </location>
</feature>
<feature type="compositionally biased region" description="Gly residues" evidence="1">
    <location>
        <begin position="346"/>
        <end position="359"/>
    </location>
</feature>
<evidence type="ECO:0000313" key="4">
    <source>
        <dbReference type="Proteomes" id="UP000472263"/>
    </source>
</evidence>
<feature type="compositionally biased region" description="Low complexity" evidence="1">
    <location>
        <begin position="1289"/>
        <end position="1301"/>
    </location>
</feature>
<feature type="compositionally biased region" description="Polar residues" evidence="1">
    <location>
        <begin position="1513"/>
        <end position="1525"/>
    </location>
</feature>
<gene>
    <name evidence="3" type="primary">mbd6</name>
</gene>
<feature type="region of interest" description="Disordered" evidence="1">
    <location>
        <begin position="535"/>
        <end position="667"/>
    </location>
</feature>